<dbReference type="VEuPathDB" id="FungiDB:F503_00323"/>
<protein>
    <submittedName>
        <fullName evidence="4">Cytochrome b5-like heme steroid binding domain-containing protein</fullName>
    </submittedName>
</protein>
<dbReference type="InterPro" id="IPR001199">
    <property type="entry name" value="Cyt_B5-like_heme/steroid-bd"/>
</dbReference>
<dbReference type="FunFam" id="3.10.120.10:FF:000018">
    <property type="entry name" value="Heme/steroid binding domain protein, putative"/>
    <property type="match status" value="1"/>
</dbReference>
<accession>S3C6R9</accession>
<dbReference type="GO" id="GO:0012505">
    <property type="term" value="C:endomembrane system"/>
    <property type="evidence" value="ECO:0007669"/>
    <property type="project" value="TreeGrafter"/>
</dbReference>
<evidence type="ECO:0000313" key="4">
    <source>
        <dbReference type="EMBL" id="EPE07601.1"/>
    </source>
</evidence>
<dbReference type="eggNOG" id="KOG1110">
    <property type="taxonomic scope" value="Eukaryota"/>
</dbReference>
<organism evidence="4 5">
    <name type="scientific">Ophiostoma piceae (strain UAMH 11346)</name>
    <name type="common">Sap stain fungus</name>
    <dbReference type="NCBI Taxonomy" id="1262450"/>
    <lineage>
        <taxon>Eukaryota</taxon>
        <taxon>Fungi</taxon>
        <taxon>Dikarya</taxon>
        <taxon>Ascomycota</taxon>
        <taxon>Pezizomycotina</taxon>
        <taxon>Sordariomycetes</taxon>
        <taxon>Sordariomycetidae</taxon>
        <taxon>Ophiostomatales</taxon>
        <taxon>Ophiostomataceae</taxon>
        <taxon>Ophiostoma</taxon>
    </lineage>
</organism>
<feature type="domain" description="Cytochrome b5 heme-binding" evidence="3">
    <location>
        <begin position="137"/>
        <end position="219"/>
    </location>
</feature>
<sequence>MAAYDSTARLRRVPVAQPGFVEELSDSEDDNIFVPRPEKVTTATTTATEAAATPTETQEAAPSKPRKSRKKRLRVEEEDDYSPYLDIVRVVTFLLVASCGVSYLVSNGESYFWGMKNKPDYLKLSWWKLQYNGPKYLTLDELARYDGTNPNAPVYLSINGSIYDVSAGRHIYGPGGSYHYFAGVDASRGFVTGCFAEDRTGDVRGVEEMFLPLDNPEIDSYWTPEELAKKKEDELHEARKRVQGAVKHWSEFFRKSTKYSYVGQLVRELGWEGELKPLCKVAQDGRGFRTSPKEED</sequence>
<dbReference type="Pfam" id="PF00173">
    <property type="entry name" value="Cyt-b5"/>
    <property type="match status" value="1"/>
</dbReference>
<comment type="similarity">
    <text evidence="1">Belongs to the cytochrome b5 family. MAPR subfamily.</text>
</comment>
<evidence type="ECO:0000259" key="3">
    <source>
        <dbReference type="SMART" id="SM01117"/>
    </source>
</evidence>
<dbReference type="InterPro" id="IPR050577">
    <property type="entry name" value="MAPR/NEUFC/NENF-like"/>
</dbReference>
<dbReference type="EMBL" id="KE148150">
    <property type="protein sequence ID" value="EPE07601.1"/>
    <property type="molecule type" value="Genomic_DNA"/>
</dbReference>
<dbReference type="GO" id="GO:0016020">
    <property type="term" value="C:membrane"/>
    <property type="evidence" value="ECO:0007669"/>
    <property type="project" value="TreeGrafter"/>
</dbReference>
<feature type="compositionally biased region" description="Basic residues" evidence="2">
    <location>
        <begin position="64"/>
        <end position="73"/>
    </location>
</feature>
<name>S3C6R9_OPHP1</name>
<keyword evidence="5" id="KW-1185">Reference proteome</keyword>
<feature type="compositionally biased region" description="Low complexity" evidence="2">
    <location>
        <begin position="41"/>
        <end position="63"/>
    </location>
</feature>
<dbReference type="SMART" id="SM01117">
    <property type="entry name" value="Cyt-b5"/>
    <property type="match status" value="1"/>
</dbReference>
<dbReference type="PANTHER" id="PTHR10281:SF76">
    <property type="entry name" value="CALCUTTA CUP-RELATED"/>
    <property type="match status" value="1"/>
</dbReference>
<gene>
    <name evidence="4" type="ORF">F503_00323</name>
</gene>
<dbReference type="AlphaFoldDB" id="S3C6R9"/>
<evidence type="ECO:0000256" key="1">
    <source>
        <dbReference type="ARBA" id="ARBA00038357"/>
    </source>
</evidence>
<feature type="region of interest" description="Disordered" evidence="2">
    <location>
        <begin position="19"/>
        <end position="75"/>
    </location>
</feature>
<reference evidence="4 5" key="1">
    <citation type="journal article" date="2013" name="BMC Genomics">
        <title>The genome and transcriptome of the pine saprophyte Ophiostoma piceae, and a comparison with the bark beetle-associated pine pathogen Grosmannia clavigera.</title>
        <authorList>
            <person name="Haridas S."/>
            <person name="Wang Y."/>
            <person name="Lim L."/>
            <person name="Massoumi Alamouti S."/>
            <person name="Jackman S."/>
            <person name="Docking R."/>
            <person name="Robertson G."/>
            <person name="Birol I."/>
            <person name="Bohlmann J."/>
            <person name="Breuil C."/>
        </authorList>
    </citation>
    <scope>NUCLEOTIDE SEQUENCE [LARGE SCALE GENOMIC DNA]</scope>
    <source>
        <strain evidence="4 5">UAMH 11346</strain>
    </source>
</reference>
<dbReference type="PANTHER" id="PTHR10281">
    <property type="entry name" value="MEMBRANE-ASSOCIATED PROGESTERONE RECEPTOR COMPONENT-RELATED"/>
    <property type="match status" value="1"/>
</dbReference>
<evidence type="ECO:0000256" key="2">
    <source>
        <dbReference type="SAM" id="MobiDB-lite"/>
    </source>
</evidence>
<dbReference type="SUPFAM" id="SSF55856">
    <property type="entry name" value="Cytochrome b5-like heme/steroid binding domain"/>
    <property type="match status" value="1"/>
</dbReference>
<dbReference type="OMA" id="PLCKVAQ"/>
<dbReference type="HOGENOM" id="CLU_070889_0_0_1"/>
<dbReference type="Gene3D" id="3.10.120.10">
    <property type="entry name" value="Cytochrome b5-like heme/steroid binding domain"/>
    <property type="match status" value="1"/>
</dbReference>
<dbReference type="Proteomes" id="UP000016923">
    <property type="component" value="Unassembled WGS sequence"/>
</dbReference>
<dbReference type="InterPro" id="IPR036400">
    <property type="entry name" value="Cyt_B5-like_heme/steroid_sf"/>
</dbReference>
<dbReference type="OrthoDB" id="10257697at2759"/>
<evidence type="ECO:0000313" key="5">
    <source>
        <dbReference type="Proteomes" id="UP000016923"/>
    </source>
</evidence>
<proteinExistence type="inferred from homology"/>